<feature type="region of interest" description="Disordered" evidence="2">
    <location>
        <begin position="732"/>
        <end position="774"/>
    </location>
</feature>
<feature type="domain" description="Telomere resolvase ResT/TelK catalytic" evidence="3">
    <location>
        <begin position="431"/>
        <end position="538"/>
    </location>
</feature>
<keyword evidence="5" id="KW-1185">Reference proteome</keyword>
<feature type="domain" description="Telomere resolvase ResT/TelK catalytic" evidence="3">
    <location>
        <begin position="164"/>
        <end position="359"/>
    </location>
</feature>
<keyword evidence="1" id="KW-0175">Coiled coil</keyword>
<dbReference type="RefSeq" id="WP_008276863.1">
    <property type="nucleotide sequence ID" value="NZ_AAXW01000031.1"/>
</dbReference>
<name>A3IU08_9CHRO</name>
<evidence type="ECO:0000259" key="3">
    <source>
        <dbReference type="Pfam" id="PF16684"/>
    </source>
</evidence>
<feature type="compositionally biased region" description="Polar residues" evidence="2">
    <location>
        <begin position="825"/>
        <end position="835"/>
    </location>
</feature>
<sequence length="856" mass="97880">MTSPQQTQSLIHFCQRGDLTALRQDILADYRDRIQAGKRTKLTSDERQTLIYWFLESLKGTNNEADIQALCKAEIALLEEGYPKSTIGSDILAKYRHAIEQAVNDGDLPLTDNNSHRYTYHKHDTGKQAETHEHYALTYLKYDQQTYKALRNQTTSINNERQDNLQPVPLHRYLNEIQKLIQTKNKDRLEYKLAIAIAGATGRRHTEVLTKGNFTLTNHPYLLHFEGQQKKKEGEPTSFDILTILPATQVIQAIIQFRKLPAVAKLQNFSSQSNEVKGFNVQVNRMVQKLFQETEIVPVIPGKNYVSVHRLRGVYGAIAVHFFCPEFRHEHRFLQHYLGHVLSEQVAPNSPATPHYFHYYLVDTEGNRLGDKGVKLAEFPLTDQHDYTDKVITPEPEPLNQAQDPQPETEIFEAPLLDFIDHQLQESLKISLSQMFSSGGYTVLVAALMAVTGRSPGELIKSGTFETSDDPFTLTFSPTGLGAKSTLKTLISADVVVESVQKLRQHPDAQDLRYQTPSYIDNHCQPYVTQAIRTHLPFNDLDEVIDFYRQTTGDYTVTNESEQSLISDEDQKRLIEIGQQLNLDGEPSQILHGLIEWVQQQLETSSSKTEPFETEDSKPETDKLVRFDWRLVTETLHHQAQTIALLTQQLAKRDINPTQTHPQANNDDYEAQIQQLQGQITQLKQQNDSYEKQFTQLKKQVHDYEQENQKLKKTVKRFETVKKALLGEQLELPIDTDGNNSQTSQKTKPKTTAKTSRKKTRKTRGHKGAAKDKAQKVLDAVTQWNQQHPDQTWAINTCLLETSFGIHRQAAIEFQQEHQSEIEQLHSNSNVSNPRTHNRGKDSQQLKAFVLPLIED</sequence>
<dbReference type="InterPro" id="IPR032047">
    <property type="entry name" value="ResT/TelK_cat"/>
</dbReference>
<comment type="caution">
    <text evidence="4">The sequence shown here is derived from an EMBL/GenBank/DDBJ whole genome shotgun (WGS) entry which is preliminary data.</text>
</comment>
<evidence type="ECO:0000313" key="5">
    <source>
        <dbReference type="Proteomes" id="UP000003781"/>
    </source>
</evidence>
<reference evidence="4 5" key="1">
    <citation type="submission" date="2007-03" db="EMBL/GenBank/DDBJ databases">
        <authorList>
            <person name="Stal L."/>
            <person name="Ferriera S."/>
            <person name="Johnson J."/>
            <person name="Kravitz S."/>
            <person name="Beeson K."/>
            <person name="Sutton G."/>
            <person name="Rogers Y.-H."/>
            <person name="Friedman R."/>
            <person name="Frazier M."/>
            <person name="Venter J.C."/>
        </authorList>
    </citation>
    <scope>NUCLEOTIDE SEQUENCE [LARGE SCALE GENOMIC DNA]</scope>
    <source>
        <strain evidence="4 5">CCY0110</strain>
    </source>
</reference>
<proteinExistence type="predicted"/>
<evidence type="ECO:0000313" key="4">
    <source>
        <dbReference type="EMBL" id="EAZ90103.1"/>
    </source>
</evidence>
<evidence type="ECO:0000256" key="1">
    <source>
        <dbReference type="SAM" id="Coils"/>
    </source>
</evidence>
<feature type="compositionally biased region" description="Basic residues" evidence="2">
    <location>
        <begin position="747"/>
        <end position="768"/>
    </location>
</feature>
<feature type="coiled-coil region" evidence="1">
    <location>
        <begin position="666"/>
        <end position="721"/>
    </location>
</feature>
<dbReference type="eggNOG" id="COG0582">
    <property type="taxonomic scope" value="Bacteria"/>
</dbReference>
<dbReference type="Gene3D" id="6.10.140.1780">
    <property type="match status" value="1"/>
</dbReference>
<evidence type="ECO:0000256" key="2">
    <source>
        <dbReference type="SAM" id="MobiDB-lite"/>
    </source>
</evidence>
<dbReference type="AlphaFoldDB" id="A3IU08"/>
<dbReference type="EMBL" id="AAXW01000031">
    <property type="protein sequence ID" value="EAZ90103.1"/>
    <property type="molecule type" value="Genomic_DNA"/>
</dbReference>
<organism evidence="4 5">
    <name type="scientific">Crocosphaera chwakensis CCY0110</name>
    <dbReference type="NCBI Taxonomy" id="391612"/>
    <lineage>
        <taxon>Bacteria</taxon>
        <taxon>Bacillati</taxon>
        <taxon>Cyanobacteriota</taxon>
        <taxon>Cyanophyceae</taxon>
        <taxon>Oscillatoriophycideae</taxon>
        <taxon>Chroococcales</taxon>
        <taxon>Aphanothecaceae</taxon>
        <taxon>Crocosphaera</taxon>
        <taxon>Crocosphaera chwakensis</taxon>
    </lineage>
</organism>
<accession>A3IU08</accession>
<dbReference type="OrthoDB" id="415530at2"/>
<gene>
    <name evidence="4" type="ORF">CY0110_15195</name>
</gene>
<feature type="region of interest" description="Disordered" evidence="2">
    <location>
        <begin position="818"/>
        <end position="844"/>
    </location>
</feature>
<protein>
    <recommendedName>
        <fullName evidence="3">Telomere resolvase ResT/TelK catalytic domain-containing protein</fullName>
    </recommendedName>
</protein>
<dbReference type="Gene3D" id="1.10.443.30">
    <property type="entry name" value="Telomere resolvase"/>
    <property type="match status" value="2"/>
</dbReference>
<dbReference type="Proteomes" id="UP000003781">
    <property type="component" value="Unassembled WGS sequence"/>
</dbReference>
<dbReference type="Pfam" id="PF16684">
    <property type="entry name" value="ResT-TelK_cat"/>
    <property type="match status" value="2"/>
</dbReference>
<dbReference type="InterPro" id="IPR038280">
    <property type="entry name" value="ResT/TelK_cat_sf"/>
</dbReference>